<evidence type="ECO:0000313" key="1">
    <source>
        <dbReference type="EMBL" id="JAH92868.1"/>
    </source>
</evidence>
<protein>
    <submittedName>
        <fullName evidence="1">Uncharacterized protein</fullName>
    </submittedName>
</protein>
<sequence>MLSTLGDPHGCSYGCPAPTVRALIPLLSVAKCFKAEALAYPKSIFKFRDFFLKTGTETFQIKY</sequence>
<dbReference type="EMBL" id="GBXM01015709">
    <property type="protein sequence ID" value="JAH92868.1"/>
    <property type="molecule type" value="Transcribed_RNA"/>
</dbReference>
<organism evidence="1">
    <name type="scientific">Anguilla anguilla</name>
    <name type="common">European freshwater eel</name>
    <name type="synonym">Muraena anguilla</name>
    <dbReference type="NCBI Taxonomy" id="7936"/>
    <lineage>
        <taxon>Eukaryota</taxon>
        <taxon>Metazoa</taxon>
        <taxon>Chordata</taxon>
        <taxon>Craniata</taxon>
        <taxon>Vertebrata</taxon>
        <taxon>Euteleostomi</taxon>
        <taxon>Actinopterygii</taxon>
        <taxon>Neopterygii</taxon>
        <taxon>Teleostei</taxon>
        <taxon>Anguilliformes</taxon>
        <taxon>Anguillidae</taxon>
        <taxon>Anguilla</taxon>
    </lineage>
</organism>
<proteinExistence type="predicted"/>
<reference evidence="1" key="1">
    <citation type="submission" date="2014-11" db="EMBL/GenBank/DDBJ databases">
        <authorList>
            <person name="Amaro Gonzalez C."/>
        </authorList>
    </citation>
    <scope>NUCLEOTIDE SEQUENCE</scope>
</reference>
<name>A0A0E9WTR8_ANGAN</name>
<accession>A0A0E9WTR8</accession>
<dbReference type="AlphaFoldDB" id="A0A0E9WTR8"/>
<reference evidence="1" key="2">
    <citation type="journal article" date="2015" name="Fish Shellfish Immunol.">
        <title>Early steps in the European eel (Anguilla anguilla)-Vibrio vulnificus interaction in the gills: Role of the RtxA13 toxin.</title>
        <authorList>
            <person name="Callol A."/>
            <person name="Pajuelo D."/>
            <person name="Ebbesson L."/>
            <person name="Teles M."/>
            <person name="MacKenzie S."/>
            <person name="Amaro C."/>
        </authorList>
    </citation>
    <scope>NUCLEOTIDE SEQUENCE</scope>
</reference>